<protein>
    <submittedName>
        <fullName evidence="2">Uncharacterized protein</fullName>
    </submittedName>
</protein>
<accession>A0ABR1YR79</accession>
<name>A0ABR1YR79_9PEZI</name>
<proteinExistence type="predicted"/>
<organism evidence="2 3">
    <name type="scientific">Phyllosticta capitalensis</name>
    <dbReference type="NCBI Taxonomy" id="121624"/>
    <lineage>
        <taxon>Eukaryota</taxon>
        <taxon>Fungi</taxon>
        <taxon>Dikarya</taxon>
        <taxon>Ascomycota</taxon>
        <taxon>Pezizomycotina</taxon>
        <taxon>Dothideomycetes</taxon>
        <taxon>Dothideomycetes incertae sedis</taxon>
        <taxon>Botryosphaeriales</taxon>
        <taxon>Phyllostictaceae</taxon>
        <taxon>Phyllosticta</taxon>
    </lineage>
</organism>
<comment type="caution">
    <text evidence="2">The sequence shown here is derived from an EMBL/GenBank/DDBJ whole genome shotgun (WGS) entry which is preliminary data.</text>
</comment>
<dbReference type="EMBL" id="JBBWRZ010000005">
    <property type="protein sequence ID" value="KAK8235939.1"/>
    <property type="molecule type" value="Genomic_DNA"/>
</dbReference>
<keyword evidence="3" id="KW-1185">Reference proteome</keyword>
<feature type="region of interest" description="Disordered" evidence="1">
    <location>
        <begin position="60"/>
        <end position="111"/>
    </location>
</feature>
<reference evidence="2 3" key="1">
    <citation type="submission" date="2024-04" db="EMBL/GenBank/DDBJ databases">
        <title>Phyllosticta paracitricarpa is synonymous to the EU quarantine fungus P. citricarpa based on phylogenomic analyses.</title>
        <authorList>
            <consortium name="Lawrence Berkeley National Laboratory"/>
            <person name="Van Ingen-Buijs V.A."/>
            <person name="Van Westerhoven A.C."/>
            <person name="Haridas S."/>
            <person name="Skiadas P."/>
            <person name="Martin F."/>
            <person name="Groenewald J.Z."/>
            <person name="Crous P.W."/>
            <person name="Seidl M.F."/>
        </authorList>
    </citation>
    <scope>NUCLEOTIDE SEQUENCE [LARGE SCALE GENOMIC DNA]</scope>
    <source>
        <strain evidence="2 3">CBS 123374</strain>
    </source>
</reference>
<gene>
    <name evidence="2" type="ORF">HDK90DRAFT_260028</name>
</gene>
<sequence>MLSMRTNRSFVDTNLRRLAFAHGMHTWLRCNVLTRPTSCMDGKRPHRRLREELWNLPGFSNNMQPRKRNRTGLRSIGARGGATQTHTTRGENNDNAGRQRKPLTMDTSGKNKSHCVTIPVLCSPQAAASQPRPVNDIPSSPPNLTRGYILPSNPLALPLDQITRHTRSPDAVLERTTKDMRGANQSRWSQSYNPYRRSHRRRWAAAGPLVAQTLTL</sequence>
<evidence type="ECO:0000256" key="1">
    <source>
        <dbReference type="SAM" id="MobiDB-lite"/>
    </source>
</evidence>
<evidence type="ECO:0000313" key="2">
    <source>
        <dbReference type="EMBL" id="KAK8235939.1"/>
    </source>
</evidence>
<dbReference type="Proteomes" id="UP001492380">
    <property type="component" value="Unassembled WGS sequence"/>
</dbReference>
<evidence type="ECO:0000313" key="3">
    <source>
        <dbReference type="Proteomes" id="UP001492380"/>
    </source>
</evidence>